<name>A0A2M6WAM3_9BACT</name>
<evidence type="ECO:0000313" key="3">
    <source>
        <dbReference type="Proteomes" id="UP000231464"/>
    </source>
</evidence>
<dbReference type="EMBL" id="PFBP01000033">
    <property type="protein sequence ID" value="PIT89801.1"/>
    <property type="molecule type" value="Genomic_DNA"/>
</dbReference>
<gene>
    <name evidence="2" type="ORF">COU23_02020</name>
</gene>
<accession>A0A2M6WAM3</accession>
<evidence type="ECO:0008006" key="4">
    <source>
        <dbReference type="Google" id="ProtNLM"/>
    </source>
</evidence>
<proteinExistence type="predicted"/>
<evidence type="ECO:0000256" key="1">
    <source>
        <dbReference type="SAM" id="Phobius"/>
    </source>
</evidence>
<dbReference type="Proteomes" id="UP000231464">
    <property type="component" value="Unassembled WGS sequence"/>
</dbReference>
<reference evidence="3" key="1">
    <citation type="submission" date="2017-09" db="EMBL/GenBank/DDBJ databases">
        <title>Depth-based differentiation of microbial function through sediment-hosted aquifers and enrichment of novel symbionts in the deep terrestrial subsurface.</title>
        <authorList>
            <person name="Probst A.J."/>
            <person name="Ladd B."/>
            <person name="Jarett J.K."/>
            <person name="Geller-Mcgrath D.E."/>
            <person name="Sieber C.M.K."/>
            <person name="Emerson J.B."/>
            <person name="Anantharaman K."/>
            <person name="Thomas B.C."/>
            <person name="Malmstrom R."/>
            <person name="Stieglmeier M."/>
            <person name="Klingl A."/>
            <person name="Woyke T."/>
            <person name="Ryan C.M."/>
            <person name="Banfield J.F."/>
        </authorList>
    </citation>
    <scope>NUCLEOTIDE SEQUENCE [LARGE SCALE GENOMIC DNA]</scope>
</reference>
<dbReference type="AlphaFoldDB" id="A0A2M6WAM3"/>
<dbReference type="Gene3D" id="3.20.20.80">
    <property type="entry name" value="Glycosidases"/>
    <property type="match status" value="1"/>
</dbReference>
<evidence type="ECO:0000313" key="2">
    <source>
        <dbReference type="EMBL" id="PIT89801.1"/>
    </source>
</evidence>
<feature type="transmembrane region" description="Helical" evidence="1">
    <location>
        <begin position="12"/>
        <end position="32"/>
    </location>
</feature>
<keyword evidence="1" id="KW-1133">Transmembrane helix</keyword>
<comment type="caution">
    <text evidence="2">The sequence shown here is derived from an EMBL/GenBank/DDBJ whole genome shotgun (WGS) entry which is preliminary data.</text>
</comment>
<keyword evidence="1" id="KW-0812">Transmembrane</keyword>
<keyword evidence="1" id="KW-0472">Membrane</keyword>
<dbReference type="InterPro" id="IPR017853">
    <property type="entry name" value="GH"/>
</dbReference>
<organism evidence="2 3">
    <name type="scientific">Candidatus Kuenenbacteria bacterium CG10_big_fil_rev_8_21_14_0_10_36_11</name>
    <dbReference type="NCBI Taxonomy" id="1974618"/>
    <lineage>
        <taxon>Bacteria</taxon>
        <taxon>Candidatus Kueneniibacteriota</taxon>
    </lineage>
</organism>
<dbReference type="SUPFAM" id="SSF51445">
    <property type="entry name" value="(Trans)glycosidases"/>
    <property type="match status" value="1"/>
</dbReference>
<protein>
    <recommendedName>
        <fullName evidence="4">Glycoside hydrolase family 5 domain-containing protein</fullName>
    </recommendedName>
</protein>
<sequence length="337" mass="40449">MKKLNLKPTRTHYIIFFAVIILFLLILILANWNFGADKNIIWGATFSKKQSDHLDIDWKLVYSKMIDEMPFKILRIPIYWDEIEKKPGEFDFSDYTWMFDLARSKEIEIVPVIGRRVPRWPECHTPEFYQNLSSNDIKQKILNLITLEIEQFKSYDNIKKWQIDNEPFLDFFGECPLTDENLIKKEIALVRELDARPILITESGELSSWLNGARLADILGVSMYRETWNKNWGWFQYPLPPAYYYFKGKIVQRLTHVKKIINTELQAEPWAEENDLTKTKLQNQLYGLDLLEIKSNLKFAKKAGQDEIYIWGVEWWWWLGQKHNQWDIWEYFKTQNF</sequence>